<dbReference type="RefSeq" id="WP_019129289.1">
    <property type="nucleotide sequence ID" value="NZ_AP019735.1"/>
</dbReference>
<protein>
    <submittedName>
        <fullName evidence="1">Uncharacterized protein</fullName>
    </submittedName>
</protein>
<reference evidence="2" key="1">
    <citation type="submission" date="2019-06" db="EMBL/GenBank/DDBJ databases">
        <title>Alistipes onderdonkii subsp. vulgaris subsp. nov., Alistipes dispar sp. nov. and Alistipes communis sp. nov., isolated from human faeces, and creation of Alistipes onderdonkii subsp. onderdonkii subsp. nov.</title>
        <authorList>
            <person name="Sakamoto M."/>
            <person name="Ikeyama N."/>
            <person name="Ogata Y."/>
            <person name="Suda W."/>
            <person name="Iino T."/>
            <person name="Hattori M."/>
            <person name="Ohkuma M."/>
        </authorList>
    </citation>
    <scope>NUCLEOTIDE SEQUENCE [LARGE SCALE GENOMIC DNA]</scope>
    <source>
        <strain evidence="2">5CBH24</strain>
    </source>
</reference>
<gene>
    <name evidence="1" type="ORF">A5CBH24_26510</name>
</gene>
<name>A0A3D3YNF4_9BACT</name>
<dbReference type="KEGG" id="acou:A5CBH24_26510"/>
<accession>A0A3D3YNF4</accession>
<evidence type="ECO:0000313" key="2">
    <source>
        <dbReference type="Proteomes" id="UP000318946"/>
    </source>
</evidence>
<dbReference type="AlphaFoldDB" id="A0A3D3YNF4"/>
<dbReference type="GeneID" id="78343360"/>
<accession>A0A4Y1WZ03</accession>
<dbReference type="EMBL" id="AP019735">
    <property type="protein sequence ID" value="BBL05338.1"/>
    <property type="molecule type" value="Genomic_DNA"/>
</dbReference>
<sequence length="67" mass="7576">MKGLKFLMTLCSIALVVFIFLTLWKFMTGGFIFAAVGAVASVVLFAILTVLRRQLRIMKIMNTEDFE</sequence>
<accession>A0A4Y1XRZ2</accession>
<proteinExistence type="predicted"/>
<evidence type="ECO:0000313" key="1">
    <source>
        <dbReference type="EMBL" id="BBL05338.1"/>
    </source>
</evidence>
<dbReference type="Proteomes" id="UP000318946">
    <property type="component" value="Chromosome"/>
</dbReference>
<keyword evidence="2" id="KW-1185">Reference proteome</keyword>
<organism evidence="1 2">
    <name type="scientific">Alistipes communis</name>
    <dbReference type="NCBI Taxonomy" id="2585118"/>
    <lineage>
        <taxon>Bacteria</taxon>
        <taxon>Pseudomonadati</taxon>
        <taxon>Bacteroidota</taxon>
        <taxon>Bacteroidia</taxon>
        <taxon>Bacteroidales</taxon>
        <taxon>Rikenellaceae</taxon>
        <taxon>Alistipes</taxon>
    </lineage>
</organism>